<keyword evidence="2" id="KW-0964">Secreted</keyword>
<dbReference type="EMBL" id="CP067089">
    <property type="protein sequence ID" value="QQO10753.1"/>
    <property type="molecule type" value="Genomic_DNA"/>
</dbReference>
<dbReference type="PANTHER" id="PTHR32305:SF15">
    <property type="entry name" value="PROTEIN RHSA-RELATED"/>
    <property type="match status" value="1"/>
</dbReference>
<dbReference type="InterPro" id="IPR031325">
    <property type="entry name" value="RHS_repeat"/>
</dbReference>
<dbReference type="Pfam" id="PF13517">
    <property type="entry name" value="FG-GAP_3"/>
    <property type="match status" value="1"/>
</dbReference>
<dbReference type="InterPro" id="IPR050708">
    <property type="entry name" value="T6SS_VgrG/RHS"/>
</dbReference>
<dbReference type="Gene3D" id="2.180.10.10">
    <property type="entry name" value="RHS repeat-associated core"/>
    <property type="match status" value="2"/>
</dbReference>
<dbReference type="PANTHER" id="PTHR32305">
    <property type="match status" value="1"/>
</dbReference>
<sequence>MKRLTAVMILASQIGMMFPVPVYGTEAPGVLPGLMIPAEGESVSEVVEPGTGSTLRLGEAELEIPAGAVKEAVEIRITELRRTHELDEGMANVTGGTAGYRFEPRGMVFEKDVVVRIPYSEDIAESEMALENLYTYFYNEDAGHWETLERVEIDRDRRVIASVTTHFTEMINSTLTLPEGPSPIEFDPTTIKNLEAANPGSGVVQAEVQGGSVTGELGFRIKLNVPAGRNGMTPEVAVQYSSEGQSGLIGRGFDLSVGAITTDTRFGMPKYDGSDRYYYRGEELAAVESRSDEIEYRPVVEQGFERIVRNRAGNYWSITDKSGTVREYGRDEGWIGPARGNRGKVFTWYLTREKDMWGNTVEYGYRYDSVNRYTYLDKIVYTGRDTGNSSEREEGVFEIRFGYAERQDRRIDGRGGFVSKQGDRLERVTIWYRPGNRAVRSYWFEGDYNEFGQRVLKRFAEKSGDGSREWYAYEMDYYGLAKHGDGYDGFDTSRMWTVENGSKFDGISAQTSANFGGSTTGGIKLYGPKFWFPGWGVLAETSVSVGFGGGLGGTINSIVDVNGDGLPDLVRRDQDKLYVSFNNGNGGFSDNKALPGLGESIDNERRSYVSFGAKATLNVIDGVQVGAAGTTVTTTSKTLSGFMDVDGDGYVDFVRQGRRFDRNQGGRTGFLAQSWVGLDGINTPVQPITDDEKEDNDKSFYVQEPVRAWSAWRTGTISVSERGTLKNDTRSTEIRLDSYRGNSKLASIPLAGSGGQVSGTAVFTAAVEPTDRLYFHQNTGNDNEHGAVDWGITIKYTNLRLFENLGKGLRYRIPQVLVSKPPQQLLDNEYYKEVSGDTKTYSRQVSDETLTAYVSTNSELKAWAVKNRYFIVDTVPAELYKKILQKARPASVSDEDNPNTEAEKAYQRLYFGYEYEAEFERYIRVDPAKITGTDNDSKKVRDLLNDQTGVDNAFISGLQYLSESELLQIARIAGVDDDGEAYPYKDGSTGYSYRRTAAALQKPQEIIKEGAVTKYQSGVTVENLGVLLETRNAPYGGGIERLWLRKKAGDTYGIFFESNGVTREITAKTVSETQAIFMDYGVERTFLLQNKKSDLATIPDSIYQELVYPKAVEGKTFSEHSYSAIPGSIYAALRAVFSDEYIPARKADKVIFADAYEIKTRTEGSGENETTIIEYKYKGDGEDYTLADIRLMGENAKASAGISETINYSLMKEEHYTKLLEKLSGDYLVYLPSARNIFTGAYERTEEIVTVPGGEGEEPEEIVAVVYVYTTVNNDYPQWYITQLLTAVGESVADSGRIPEEDWSRIVAKLAEEDKHYIPSDQEVFESYYEIRDGLYILKDTVTRDETEWVLEYVKDTAAAGTADGLLRLMAGSPDLRVLTLSAADYNILTGIAKTDVRNCFVRGIPESGDGYYYVKTGLPEESAAALREAMRYYYFVYRAFPYYDYVSSEGIWQLKSGLDPAGISAVKAIIEELKLDVLTVIQRSNKYNSQTAHTVYYGSDGTGVALPGGSTKLSMDPYSGTLGMLGSTSGEKVGQIAFPGINGSGEIVWKHRYVHIFETGKDFSAENISAPPEPEETKNAWLQGKVEPENVVTMEHFVGGVYGWYYGLWTGYYTWDVNNIGQAPTVDKNKVKEGRATDPIFFSIMTRNREETGDAEKQLQTTGSGADEVAVPEDALVGPVASAVTSEMDDEMNITTRTRYYGAVVYRNNLYPNVNAGDSEDEGVYDGSPAIGSSGLTRIRRSKSKTKDYFLGVNPPTLNDGTSRQTEGLMDINGDRYPDMVVLEWDNSGNNIVSWKVYPGTGTGFGPAETYTPPKNNAYLSSNETKSYGMGASPGDAIGSMMATFKGGGNMSAVSGNESSSDSASFSISFNGSAGVSTEEEGLMDINGDGLPDYVVSQGSTMDVYLNLGDGTFSEKITWRNTATNTNALSIRFNGATETETARGLSQSLVGSVSGSIGFGTDIVVANSGIGASVTKTVMRFADMNGDGLADLVIKRDGDDYFLVRFNLGDEFMATPVKIYRPNWGSEIGDYAFDLGNELGQLLKNSLAGVGLPSQADFVTKLIPSGVLKLPTIDASNPIVQSLNPTQIDDDLEYSSGFNISLGGGVNIQYRLFYILAFFFNVGVNGSVANTSVNIKFMDIDGDGLPDHVLRIPYSRNNNHGKIYVKRNTLAEVGLLKGLTLPMGGSYNFAYERTENSEALPQSRWVVTEITKRAGNQPSGRGVSEYTERYTYENGYYDRARREFYGFGKVTAERGDGTTMETEYYTPDIAGADAYYLRRQPKQVTVRDGARDLQQTVYTTTAKNVGSYSAIKFPAMESRTVRTWGSTGSGYTQQTVTYTYEMLYGNVVKLQDLGDTRGSDGTVIATIEYDNPTGGYLHAHPERITVTDGFGRVLRKREGDYNSKGELTNWREYYESSKYIEYILTRDKYGNLASITDPRGSERAYTYDPVTHSLPASITVRNGKILGTHAYTSRSTWLPEYGAPETQTDANGRTMTYTYDERGRLSTVKTPHDTNGIPAVSYEYLVSGGYWTAVTYNKIGYDSGSGEVMRTVLYTDGLGRIIQTGKDGEFTDKNGNRRTGWNISGAVVYDSKARVIEEGQTQFSATMSQSELPGIAEIVRPTKKSYDGLDRILRVELPGAADKPPVITTIAYEVRNNRQYEISRDPLGNVTERSYDERGNISLVRRLDSIGNELMKGSYKYDLIGQLLEARDSLGGTVQVTYDLAGRRLTLTSPDTGTVESTYDESGNLIRRVDSQLKADGKDIWYEYDGLNRLVKIKYPTSEAVTYTYGDESAKTVNGAGRIIKQTDGTGSIEYKYGILGEVTEKTREIKRLESGRDPLKARFRYRGNYLGQLEWIEYPDLEVVRYGYDTGGQIQSVSSTKESLTTEYVKTIGYDEYGQRTYIEYGNGVRTSYTYDENRRWLDSIRTSHGAYGPVYQNMAYEFDEVGNVKGYINQSYGYEVTQQYTYDNLYQLTKADGTTRSMMGGSLEDYRSTYSQEFDYDVIGNMVNKRSTSTVTPWKNIGDDLNYTLDYEYIEKDGIKSHQAKRIGDRYYSCDLNGNIVEVREGGNREEAPKSKEPIGKDGSLRWTEYGMGLDRGNNSGGGSSGGEPWSRQYVWDEENRLIKSTEGTLVVTYSYGADGQRAVKYSSRGETVYFDSMWQVMATSNRRSKHIYVGTERIATRLGEVNNDTIGFNKVQTYYYHSDHIGSAQFVTDYQGDEYERIEYTPYGELWVEKTTNGVVQLPFRFTGKELDEETGLYYYGARYLDPKTSQWLSADPALGEYLPGAPTNKQARERNANLPGMGGVFNLVNLQLYHYAGNNPVKYTDPDGRSNDKGPLGFKETWDAFVSGSKKARSEIVGKWFGKADFEKNKRGFSFSYNKKLPFGGEINLHIEGGVAPQIPESDKKEIAQHSYDGGHGPEVNLENPTVDGIMERIDEILTDPNTEIGIGVDKGTKEPKIGYLADDGTLIIHNPTADDKGTAFYDPNGTVFYKDFTPID</sequence>
<keyword evidence="3" id="KW-0732">Signal</keyword>
<dbReference type="Pfam" id="PF25023">
    <property type="entry name" value="TEN_YD-shell"/>
    <property type="match status" value="1"/>
</dbReference>
<evidence type="ECO:0000256" key="1">
    <source>
        <dbReference type="ARBA" id="ARBA00004613"/>
    </source>
</evidence>
<evidence type="ECO:0000313" key="9">
    <source>
        <dbReference type="Proteomes" id="UP000595917"/>
    </source>
</evidence>
<feature type="domain" description="Insecticide toxin TcdB middle/N-terminal" evidence="6">
    <location>
        <begin position="2125"/>
        <end position="2270"/>
    </location>
</feature>
<dbReference type="InterPro" id="IPR013517">
    <property type="entry name" value="FG-GAP"/>
</dbReference>
<dbReference type="Proteomes" id="UP000595917">
    <property type="component" value="Chromosome"/>
</dbReference>
<organism evidence="8 9">
    <name type="scientific">Breznakiella homolactica</name>
    <dbReference type="NCBI Taxonomy" id="2798577"/>
    <lineage>
        <taxon>Bacteria</taxon>
        <taxon>Pseudomonadati</taxon>
        <taxon>Spirochaetota</taxon>
        <taxon>Spirochaetia</taxon>
        <taxon>Spirochaetales</taxon>
        <taxon>Breznakiellaceae</taxon>
        <taxon>Breznakiella</taxon>
    </lineage>
</organism>
<dbReference type="RefSeq" id="WP_215628058.1">
    <property type="nucleotide sequence ID" value="NZ_CP067089.2"/>
</dbReference>
<evidence type="ECO:0000256" key="5">
    <source>
        <dbReference type="ARBA" id="ARBA00023026"/>
    </source>
</evidence>
<protein>
    <submittedName>
        <fullName evidence="8">VCBS repeat-containing protein</fullName>
    </submittedName>
</protein>
<dbReference type="GO" id="GO:0005737">
    <property type="term" value="C:cytoplasm"/>
    <property type="evidence" value="ECO:0007669"/>
    <property type="project" value="InterPro"/>
</dbReference>
<comment type="subcellular location">
    <subcellularLocation>
        <location evidence="1">Secreted</location>
    </subcellularLocation>
</comment>
<accession>A0A7T7XQX1</accession>
<keyword evidence="9" id="KW-1185">Reference proteome</keyword>
<evidence type="ECO:0000259" key="6">
    <source>
        <dbReference type="Pfam" id="PF12256"/>
    </source>
</evidence>
<evidence type="ECO:0000313" key="8">
    <source>
        <dbReference type="EMBL" id="QQO10753.1"/>
    </source>
</evidence>
<proteinExistence type="predicted"/>
<gene>
    <name evidence="8" type="ORF">JFL75_07510</name>
</gene>
<dbReference type="Pfam" id="PF05593">
    <property type="entry name" value="RHS_repeat"/>
    <property type="match status" value="1"/>
</dbReference>
<dbReference type="KEGG" id="bhc:JFL75_07510"/>
<dbReference type="InterPro" id="IPR006530">
    <property type="entry name" value="YD"/>
</dbReference>
<name>A0A7T7XQX1_9SPIR</name>
<keyword evidence="5" id="KW-0843">Virulence</keyword>
<dbReference type="InterPro" id="IPR003284">
    <property type="entry name" value="Sal_SpvB"/>
</dbReference>
<dbReference type="InterPro" id="IPR028994">
    <property type="entry name" value="Integrin_alpha_N"/>
</dbReference>
<dbReference type="GO" id="GO:0005576">
    <property type="term" value="C:extracellular region"/>
    <property type="evidence" value="ECO:0007669"/>
    <property type="project" value="UniProtKB-SubCell"/>
</dbReference>
<evidence type="ECO:0000259" key="7">
    <source>
        <dbReference type="Pfam" id="PF25023"/>
    </source>
</evidence>
<dbReference type="Pfam" id="PF03534">
    <property type="entry name" value="SpvB"/>
    <property type="match status" value="1"/>
</dbReference>
<dbReference type="Pfam" id="PF12256">
    <property type="entry name" value="TcdB_toxin_midN"/>
    <property type="match status" value="1"/>
</dbReference>
<feature type="domain" description="Teneurin-like YD-shell" evidence="7">
    <location>
        <begin position="2843"/>
        <end position="3326"/>
    </location>
</feature>
<dbReference type="InterPro" id="IPR022045">
    <property type="entry name" value="TcdB_toxin_mid/N"/>
</dbReference>
<evidence type="ECO:0000256" key="2">
    <source>
        <dbReference type="ARBA" id="ARBA00022525"/>
    </source>
</evidence>
<dbReference type="NCBIfam" id="TIGR01643">
    <property type="entry name" value="YD_repeat_2x"/>
    <property type="match status" value="2"/>
</dbReference>
<dbReference type="InterPro" id="IPR056823">
    <property type="entry name" value="TEN-like_YD-shell"/>
</dbReference>
<dbReference type="SUPFAM" id="SSF69318">
    <property type="entry name" value="Integrin alpha N-terminal domain"/>
    <property type="match status" value="2"/>
</dbReference>
<reference evidence="8" key="1">
    <citation type="submission" date="2021-01" db="EMBL/GenBank/DDBJ databases">
        <title>Description of Breznakiella homolactica.</title>
        <authorList>
            <person name="Song Y."/>
            <person name="Brune A."/>
        </authorList>
    </citation>
    <scope>NUCLEOTIDE SEQUENCE</scope>
    <source>
        <strain evidence="8">RmG30</strain>
    </source>
</reference>
<evidence type="ECO:0000256" key="4">
    <source>
        <dbReference type="ARBA" id="ARBA00022737"/>
    </source>
</evidence>
<keyword evidence="4" id="KW-0677">Repeat</keyword>
<dbReference type="NCBIfam" id="TIGR03696">
    <property type="entry name" value="Rhs_assc_core"/>
    <property type="match status" value="1"/>
</dbReference>
<dbReference type="InterPro" id="IPR022385">
    <property type="entry name" value="Rhs_assc_core"/>
</dbReference>
<evidence type="ECO:0000256" key="3">
    <source>
        <dbReference type="ARBA" id="ARBA00022729"/>
    </source>
</evidence>